<dbReference type="InterPro" id="IPR000719">
    <property type="entry name" value="Prot_kinase_dom"/>
</dbReference>
<keyword evidence="4" id="KW-1133">Transmembrane helix</keyword>
<dbReference type="VEuPathDB" id="AmoebaDB:EIN_451110"/>
<dbReference type="SMART" id="SM00220">
    <property type="entry name" value="S_TKc"/>
    <property type="match status" value="1"/>
</dbReference>
<evidence type="ECO:0000256" key="3">
    <source>
        <dbReference type="PROSITE-ProRule" id="PRU10141"/>
    </source>
</evidence>
<organism evidence="6 7">
    <name type="scientific">Entamoeba invadens IP1</name>
    <dbReference type="NCBI Taxonomy" id="370355"/>
    <lineage>
        <taxon>Eukaryota</taxon>
        <taxon>Amoebozoa</taxon>
        <taxon>Evosea</taxon>
        <taxon>Archamoebae</taxon>
        <taxon>Mastigamoebida</taxon>
        <taxon>Entamoebidae</taxon>
        <taxon>Entamoeba</taxon>
    </lineage>
</organism>
<keyword evidence="6" id="KW-0808">Transferase</keyword>
<keyword evidence="1 3" id="KW-0547">Nucleotide-binding</keyword>
<keyword evidence="7" id="KW-1185">Reference proteome</keyword>
<accession>A0A0A1U988</accession>
<dbReference type="SUPFAM" id="SSF57184">
    <property type="entry name" value="Growth factor receptor domain"/>
    <property type="match status" value="7"/>
</dbReference>
<evidence type="ECO:0000313" key="6">
    <source>
        <dbReference type="EMBL" id="ELP91520.1"/>
    </source>
</evidence>
<dbReference type="SMART" id="SM01411">
    <property type="entry name" value="Ephrin_rec_like"/>
    <property type="match status" value="3"/>
</dbReference>
<dbReference type="EMBL" id="KB206463">
    <property type="protein sequence ID" value="ELP91520.1"/>
    <property type="molecule type" value="Genomic_DNA"/>
</dbReference>
<dbReference type="KEGG" id="eiv:EIN_451110"/>
<name>A0A0A1U988_ENTIV</name>
<dbReference type="SMART" id="SM00181">
    <property type="entry name" value="EGF"/>
    <property type="match status" value="9"/>
</dbReference>
<dbReference type="GO" id="GO:0005524">
    <property type="term" value="F:ATP binding"/>
    <property type="evidence" value="ECO:0007669"/>
    <property type="project" value="UniProtKB-UniRule"/>
</dbReference>
<dbReference type="SUPFAM" id="SSF56112">
    <property type="entry name" value="Protein kinase-like (PK-like)"/>
    <property type="match status" value="1"/>
</dbReference>
<dbReference type="InterPro" id="IPR008271">
    <property type="entry name" value="Ser/Thr_kinase_AS"/>
</dbReference>
<dbReference type="PROSITE" id="PS50011">
    <property type="entry name" value="PROTEIN_KINASE_DOM"/>
    <property type="match status" value="1"/>
</dbReference>
<sequence length="1779" mass="199665">MDHFYLSNYNCDGCESNCDVCHSESTCSKCFDGYYYKEDDKTCSLCNMKGYYKDGQSCKKCSATCTDCLSQTKCVSCVEGYYLVNTTSEEMTEASGTCTDCSTRGCTTCNSTSCITCENNKYIDESGLCSVCKPDNDKCISCFIDENLNKKCDKCKLGFWIDDFECVTCETCGSSGCSNKTNGLCFNCLSPNEVLIEGICQIDENCISIEPKTSTCVACDLNYVLIGKRCVKTQQNITEELIHFEGNYFTKEEFHCKEVSDSNCVLCLEDYYLKDLQCLKCDEILTNCIKCGLLNYSNYNEVYCDVCSIGYFPEAVCKNCSEINGCDLCVNYLENDISSRKCTKCLDGYKLSNYTCQEISHCVSGVGESCVKCERNFLVSSGICAPCGNVVEGCVESLSNQCTKCDDLHYLNSDFLCVKCDISNCKKCDVTGCVECLTNYTQSLDYFACLPCDDIPNCQNCDNKIPMKCNLCSQNAYFKTSDTCEKCTSIPKCVLCTLYGECRQCISGHYLDNNECHKCNEIDGCLECTATKKSCTKCNETFFLENGKCVKCKDSFANSVLCDQLQLVTCEKGYFIKKNRCVGCNSIFGCVECDNGISCTKCQDGLNLFNNSGIAECSLNCGISHCTKCSSSSLCNKCDVPYVPDGGRCVYCWDKHPHCAECDSQSGQCTLCELGQYNLVDGRCVENEINNMLMTKSALNCLEDEVENVEGTSCVKIKIYEYKKSLTEAANCSSVIYSCYRCNFTTLGDNKRLECLLCKTGYGFESLEHKKCVKTTNLVDSNGYIIHCKEGCSTCTNPLNCLYSNTFAFTTRFNNEYLYNNHEFCQKYSVGFGCVECLNSINQKGICDVNERSKYCSFTLEKNDTFECFDYNEIIKQQKLLFNTYNTMFCNEHVSSTPKSGETACEIYTMGRCVSCKPIYYLTQDSPPKCLPCSPNCEMCDSTGKCLTCYKGYYIENEECVEIEHCAKKTVGGCSLCLSGYFLKDGKCHPLSESNCNSYIITNTTELICTRCKEEYVLLDTKCVEKSEEFCSVVDSFTSQCIVCNTEYTLNEYKRCVAIDKNECIHSSQYNCLQCKNSISLVKDENGDEQCSISESSRYCLENGETGCTKCYEGYFVDGKKCSLCDQKCKQCSTSATSCISCKFGYYNDSNGDCVPVGELAKKCKTFLPSGEKCAVCRDGFVVKNADCIKCADKCMTCANSSSQCIQCNTKGGYYEDIEFSTAYEKECLASTNLTNCITQSEMGCLLCQNGYYTNEYNKCTKCGDTCELCLRANICQKCVDNYVLQVNTKQCILWSNIENCASYDSSTRKCSKCSGSHTVSENGDECISVTNIVAVVLPIVFVVIFIVLVVVTLALIVFYIRNKKLENKRKELVNETLISDAKSHNITFFRLGDEDFSVVSSTRKIYYESEIPVKTPTSFVFLIGNEKKRKLKFQFTTRDYEGKYEVDVKPLLVTIKKGRAVEFTVSVTPRCTCEADFDVILTVLDMRKGESTEIKIPCSFASEASTALDPDELHKENKLGEGGFGIVYKGTFRTNVVAIKEMKQMSEDNMEEFEKEVAMLDKFRSEYVVHFYGAVFIPSKVCMVTEFAKFGSFLDLIKKRRNDPIDFKMRVKITLDSAKGLEYLHNNGILHRDVKPDNTLVVSLNKEDAVNGKLTDFGASRNINSLLSNMTFTKGIGTPVYMAPEVMNQEKYTFPADVYSFAIGMLEGISWKDPYPIQKFKFPWSISQWVMEGKRPEIFVDNEDLINLIEQSWKQNPIDRLDIKEIVQELQKIHDSLN</sequence>
<evidence type="ECO:0000256" key="4">
    <source>
        <dbReference type="SAM" id="Phobius"/>
    </source>
</evidence>
<dbReference type="InterPro" id="IPR017441">
    <property type="entry name" value="Protein_kinase_ATP_BS"/>
</dbReference>
<dbReference type="RefSeq" id="XP_004258291.1">
    <property type="nucleotide sequence ID" value="XM_004258243.1"/>
</dbReference>
<proteinExistence type="predicted"/>
<evidence type="ECO:0000256" key="1">
    <source>
        <dbReference type="ARBA" id="ARBA00022741"/>
    </source>
</evidence>
<dbReference type="GO" id="GO:0004672">
    <property type="term" value="F:protein kinase activity"/>
    <property type="evidence" value="ECO:0007669"/>
    <property type="project" value="InterPro"/>
</dbReference>
<dbReference type="PROSITE" id="PS00107">
    <property type="entry name" value="PROTEIN_KINASE_ATP"/>
    <property type="match status" value="1"/>
</dbReference>
<dbReference type="InterPro" id="IPR006212">
    <property type="entry name" value="Furin_repeat"/>
</dbReference>
<reference evidence="6 7" key="1">
    <citation type="submission" date="2012-10" db="EMBL/GenBank/DDBJ databases">
        <authorList>
            <person name="Zafar N."/>
            <person name="Inman J."/>
            <person name="Hall N."/>
            <person name="Lorenzi H."/>
            <person name="Caler E."/>
        </authorList>
    </citation>
    <scope>NUCLEOTIDE SEQUENCE [LARGE SCALE GENOMIC DNA]</scope>
    <source>
        <strain evidence="6 7">IP1</strain>
    </source>
</reference>
<dbReference type="CDD" id="cd13999">
    <property type="entry name" value="STKc_MAP3K-like"/>
    <property type="match status" value="1"/>
</dbReference>
<dbReference type="Gene3D" id="1.10.510.10">
    <property type="entry name" value="Transferase(Phosphotransferase) domain 1"/>
    <property type="match status" value="1"/>
</dbReference>
<feature type="binding site" evidence="3">
    <location>
        <position position="1541"/>
    </location>
    <ligand>
        <name>ATP</name>
        <dbReference type="ChEBI" id="CHEBI:30616"/>
    </ligand>
</feature>
<keyword evidence="2 3" id="KW-0067">ATP-binding</keyword>
<feature type="transmembrane region" description="Helical" evidence="4">
    <location>
        <begin position="1333"/>
        <end position="1361"/>
    </location>
</feature>
<dbReference type="OrthoDB" id="27372at2759"/>
<dbReference type="Proteomes" id="UP000014680">
    <property type="component" value="Unassembled WGS sequence"/>
</dbReference>
<feature type="domain" description="Protein kinase" evidence="5">
    <location>
        <begin position="1514"/>
        <end position="1778"/>
    </location>
</feature>
<dbReference type="InterPro" id="IPR009030">
    <property type="entry name" value="Growth_fac_rcpt_cys_sf"/>
</dbReference>
<keyword evidence="4" id="KW-0472">Membrane</keyword>
<dbReference type="InterPro" id="IPR053215">
    <property type="entry name" value="TKL_Ser/Thr_kinase"/>
</dbReference>
<keyword evidence="6" id="KW-0418">Kinase</keyword>
<dbReference type="PANTHER" id="PTHR45756">
    <property type="entry name" value="PALMITOYLTRANSFERASE"/>
    <property type="match status" value="1"/>
</dbReference>
<dbReference type="GeneID" id="14890517"/>
<gene>
    <name evidence="6" type="ORF">EIN_451110</name>
</gene>
<protein>
    <submittedName>
        <fullName evidence="6">Protein serine/threonine kinase, putative</fullName>
    </submittedName>
</protein>
<evidence type="ECO:0000313" key="7">
    <source>
        <dbReference type="Proteomes" id="UP000014680"/>
    </source>
</evidence>
<evidence type="ECO:0000256" key="2">
    <source>
        <dbReference type="ARBA" id="ARBA00022840"/>
    </source>
</evidence>
<dbReference type="Gene3D" id="2.10.220.10">
    <property type="entry name" value="Hormone Receptor, Insulin-like Growth Factor Receptor 1, Chain A, domain 2"/>
    <property type="match status" value="3"/>
</dbReference>
<keyword evidence="4" id="KW-0812">Transmembrane</keyword>
<dbReference type="SMART" id="SM00261">
    <property type="entry name" value="FU"/>
    <property type="match status" value="11"/>
</dbReference>
<dbReference type="Pfam" id="PF00069">
    <property type="entry name" value="Pkinase"/>
    <property type="match status" value="1"/>
</dbReference>
<dbReference type="PROSITE" id="PS00108">
    <property type="entry name" value="PROTEIN_KINASE_ST"/>
    <property type="match status" value="1"/>
</dbReference>
<dbReference type="PANTHER" id="PTHR45756:SF1">
    <property type="entry name" value="PROTEIN KINASE DOMAIN CONTAINING PROTEIN"/>
    <property type="match status" value="1"/>
</dbReference>
<dbReference type="InterPro" id="IPR000742">
    <property type="entry name" value="EGF"/>
</dbReference>
<dbReference type="InterPro" id="IPR011009">
    <property type="entry name" value="Kinase-like_dom_sf"/>
</dbReference>
<evidence type="ECO:0000259" key="5">
    <source>
        <dbReference type="PROSITE" id="PS50011"/>
    </source>
</evidence>